<dbReference type="InterPro" id="IPR036390">
    <property type="entry name" value="WH_DNA-bd_sf"/>
</dbReference>
<keyword evidence="4" id="KW-0805">Transcription regulation</keyword>
<organism evidence="8 9">
    <name type="scientific">Pseudomonas abyssi</name>
    <dbReference type="NCBI Taxonomy" id="170540"/>
    <lineage>
        <taxon>Bacteria</taxon>
        <taxon>Pseudomonadati</taxon>
        <taxon>Pseudomonadota</taxon>
        <taxon>Gammaproteobacteria</taxon>
        <taxon>Pseudomonadales</taxon>
        <taxon>Pseudomonadaceae</taxon>
        <taxon>Pseudomonas</taxon>
    </lineage>
</organism>
<dbReference type="EMBL" id="LMAZ01000003">
    <property type="protein sequence ID" value="RGP54312.1"/>
    <property type="molecule type" value="Genomic_DNA"/>
</dbReference>
<dbReference type="InterPro" id="IPR036388">
    <property type="entry name" value="WH-like_DNA-bd_sf"/>
</dbReference>
<gene>
    <name evidence="8" type="ORF">ASB58_10500</name>
</gene>
<reference evidence="8 9" key="1">
    <citation type="journal article" date="2018" name="Syst. Appl. Microbiol.">
        <title>Pseudomonas gallaeciensis sp. nov., isolated from crude-oil-contaminated intertidal sand samples after the Prestige oil spill.</title>
        <authorList>
            <person name="Mulet M."/>
            <person name="Sanchez D."/>
            <person name="Rodriguez A.C."/>
            <person name="Nogales B."/>
            <person name="Bosch R."/>
            <person name="Busquets A."/>
            <person name="Gomila M."/>
            <person name="Lalucat J."/>
            <person name="Garcia-Valdes E."/>
        </authorList>
    </citation>
    <scope>NUCLEOTIDE SEQUENCE [LARGE SCALE GENOMIC DNA]</scope>
    <source>
        <strain evidence="8 9">V113</strain>
    </source>
</reference>
<dbReference type="GO" id="GO:0008270">
    <property type="term" value="F:zinc ion binding"/>
    <property type="evidence" value="ECO:0007669"/>
    <property type="project" value="TreeGrafter"/>
</dbReference>
<dbReference type="PANTHER" id="PTHR33202:SF6">
    <property type="entry name" value="ZINC UPTAKE REGULATION PROTEIN"/>
    <property type="match status" value="1"/>
</dbReference>
<dbReference type="GO" id="GO:0003700">
    <property type="term" value="F:DNA-binding transcription factor activity"/>
    <property type="evidence" value="ECO:0007669"/>
    <property type="project" value="InterPro"/>
</dbReference>
<comment type="cofactor">
    <cofactor evidence="7">
        <name>Zn(2+)</name>
        <dbReference type="ChEBI" id="CHEBI:29105"/>
    </cofactor>
    <text evidence="7">Binds 1 zinc ion per subunit.</text>
</comment>
<evidence type="ECO:0000256" key="4">
    <source>
        <dbReference type="ARBA" id="ARBA00023015"/>
    </source>
</evidence>
<feature type="binding site" evidence="7">
    <location>
        <position position="122"/>
    </location>
    <ligand>
        <name>Zn(2+)</name>
        <dbReference type="ChEBI" id="CHEBI:29105"/>
    </ligand>
</feature>
<feature type="binding site" evidence="7">
    <location>
        <position position="125"/>
    </location>
    <ligand>
        <name>Zn(2+)</name>
        <dbReference type="ChEBI" id="CHEBI:29105"/>
    </ligand>
</feature>
<evidence type="ECO:0000256" key="5">
    <source>
        <dbReference type="ARBA" id="ARBA00023125"/>
    </source>
</evidence>
<dbReference type="Gene3D" id="1.10.10.10">
    <property type="entry name" value="Winged helix-like DNA-binding domain superfamily/Winged helix DNA-binding domain"/>
    <property type="match status" value="1"/>
</dbReference>
<feature type="binding site" evidence="7">
    <location>
        <position position="85"/>
    </location>
    <ligand>
        <name>Zn(2+)</name>
        <dbReference type="ChEBI" id="CHEBI:29105"/>
    </ligand>
</feature>
<keyword evidence="9" id="KW-1185">Reference proteome</keyword>
<dbReference type="SUPFAM" id="SSF46785">
    <property type="entry name" value="Winged helix' DNA-binding domain"/>
    <property type="match status" value="1"/>
</dbReference>
<dbReference type="PANTHER" id="PTHR33202">
    <property type="entry name" value="ZINC UPTAKE REGULATION PROTEIN"/>
    <property type="match status" value="1"/>
</dbReference>
<name>A0A395R3D7_9PSED</name>
<dbReference type="GO" id="GO:0005829">
    <property type="term" value="C:cytosol"/>
    <property type="evidence" value="ECO:0007669"/>
    <property type="project" value="TreeGrafter"/>
</dbReference>
<protein>
    <submittedName>
        <fullName evidence="8">Fur family transcriptional regulator</fullName>
    </submittedName>
</protein>
<keyword evidence="3 7" id="KW-0862">Zinc</keyword>
<evidence type="ECO:0000313" key="9">
    <source>
        <dbReference type="Proteomes" id="UP000265411"/>
    </source>
</evidence>
<comment type="similarity">
    <text evidence="1">Belongs to the Fur family.</text>
</comment>
<dbReference type="InterPro" id="IPR043135">
    <property type="entry name" value="Fur_C"/>
</dbReference>
<dbReference type="Gene3D" id="3.30.1490.190">
    <property type="match status" value="1"/>
</dbReference>
<dbReference type="OrthoDB" id="9801127at2"/>
<proteinExistence type="inferred from homology"/>
<keyword evidence="2" id="KW-0678">Repressor</keyword>
<dbReference type="InterPro" id="IPR002481">
    <property type="entry name" value="FUR"/>
</dbReference>
<keyword evidence="6" id="KW-0804">Transcription</keyword>
<evidence type="ECO:0000256" key="7">
    <source>
        <dbReference type="PIRSR" id="PIRSR602481-1"/>
    </source>
</evidence>
<evidence type="ECO:0000256" key="2">
    <source>
        <dbReference type="ARBA" id="ARBA00022491"/>
    </source>
</evidence>
<keyword evidence="5" id="KW-0238">DNA-binding</keyword>
<accession>A0A395R3D7</accession>
<evidence type="ECO:0000256" key="1">
    <source>
        <dbReference type="ARBA" id="ARBA00007957"/>
    </source>
</evidence>
<dbReference type="AlphaFoldDB" id="A0A395R3D7"/>
<dbReference type="Proteomes" id="UP000265411">
    <property type="component" value="Unassembled WGS sequence"/>
</dbReference>
<dbReference type="GO" id="GO:0000976">
    <property type="term" value="F:transcription cis-regulatory region binding"/>
    <property type="evidence" value="ECO:0007669"/>
    <property type="project" value="TreeGrafter"/>
</dbReference>
<evidence type="ECO:0000256" key="6">
    <source>
        <dbReference type="ARBA" id="ARBA00023163"/>
    </source>
</evidence>
<sequence>MALTANETAVLAALRQEQAPLGAYALLRRLSRPGFNAPAQVYRALDRLVARGLVHRLESLNAYVTCAEPGGCKHGLRVLAICDCCGKVSEFVDDSLSQNLSHWQQRHAFAPGQAAIEVHGQCANCLQQADSTP</sequence>
<comment type="caution">
    <text evidence="8">The sequence shown here is derived from an EMBL/GenBank/DDBJ whole genome shotgun (WGS) entry which is preliminary data.</text>
</comment>
<dbReference type="RefSeq" id="WP_118130620.1">
    <property type="nucleotide sequence ID" value="NZ_LMAZ01000003.1"/>
</dbReference>
<dbReference type="GO" id="GO:1900376">
    <property type="term" value="P:regulation of secondary metabolite biosynthetic process"/>
    <property type="evidence" value="ECO:0007669"/>
    <property type="project" value="TreeGrafter"/>
</dbReference>
<evidence type="ECO:0000313" key="8">
    <source>
        <dbReference type="EMBL" id="RGP54312.1"/>
    </source>
</evidence>
<feature type="binding site" evidence="7">
    <location>
        <position position="82"/>
    </location>
    <ligand>
        <name>Zn(2+)</name>
        <dbReference type="ChEBI" id="CHEBI:29105"/>
    </ligand>
</feature>
<dbReference type="GO" id="GO:0045892">
    <property type="term" value="P:negative regulation of DNA-templated transcription"/>
    <property type="evidence" value="ECO:0007669"/>
    <property type="project" value="TreeGrafter"/>
</dbReference>
<evidence type="ECO:0000256" key="3">
    <source>
        <dbReference type="ARBA" id="ARBA00022833"/>
    </source>
</evidence>
<keyword evidence="7" id="KW-0479">Metal-binding</keyword>